<name>K2FDT7_9BACT</name>
<sequence>MTTKYSPWTPEALKLEKYDSDRQASLLQRSPAYTEASKINDKFNRLVRQNRIIEEIERSGIPDIGLIFSPEYITLLPEVLDKLFEWFLAEYRRCVETPKEKITFDILDGTDDEMWHRFNFLWALINQYKSSNDSEILRKIIDDFQPKLVALYNESGYSKVEYGLYKHCLENCEMDDEQKRIIGMTVKDYEKNGIHLPQDKIDRLKEMNLKMTKMRNKFANNLLDDEKSFVHVFEDDGDISEMPQDVLTKAKDKAESAWRKWYLFNINHADLSNILQYCSNSQTRKHFYVANETLAISWKKDNRKLALKMLKLREETASILWYDTYSEFILSDVMAWTPEKVLEVLNEWIPRALEKEKKEIAMLKEHFWLEELAMWDVAYYSRLYKLEKFNLDPKVTRRYYEIDTVIEWLFDIANRLYWIEMRESQEKTYKEWIRYYEVWKWEELKGYFILDPFAREGKTSWAWNSKIRNKRTINWKAVYPIVFNVASFMDTGKWRTLIWSEWTRTLFHEFWHMLHALCWKSKYPALIWTANLERDLVELFSVFMENYKNEPESLKTFARDFETGETIPEEIIKKYEMTDKIMSWTNLLRLLNFAMIDIRIHNEKCPRTVKELDRKVFEIAQSNTNLNMNEHEYKLLANFKHLFYWSYASFVYSYLWADITSTQVKSRFKAWKWMFDKEIAAEYHDKLMSQWSIKPGIEQFMDFTWEDINMEPFFREMGI</sequence>
<dbReference type="Pfam" id="PF01432">
    <property type="entry name" value="Peptidase_M3"/>
    <property type="match status" value="1"/>
</dbReference>
<evidence type="ECO:0000256" key="6">
    <source>
        <dbReference type="ARBA" id="ARBA00023049"/>
    </source>
</evidence>
<dbReference type="InterPro" id="IPR024077">
    <property type="entry name" value="Neurolysin/TOP_dom2"/>
</dbReference>
<reference evidence="10" key="1">
    <citation type="journal article" date="2012" name="Science">
        <title>Fermentation, hydrogen, and sulfur metabolism in multiple uncultivated bacterial phyla.</title>
        <authorList>
            <person name="Wrighton K.C."/>
            <person name="Thomas B.C."/>
            <person name="Sharon I."/>
            <person name="Miller C.S."/>
            <person name="Castelle C.J."/>
            <person name="VerBerkmoes N.C."/>
            <person name="Wilkins M.J."/>
            <person name="Hettich R.L."/>
            <person name="Lipton M.S."/>
            <person name="Williams K.H."/>
            <person name="Long P.E."/>
            <person name="Banfield J.F."/>
        </authorList>
    </citation>
    <scope>NUCLEOTIDE SEQUENCE [LARGE SCALE GENOMIC DNA]</scope>
</reference>
<dbReference type="PANTHER" id="PTHR43660:SF1">
    <property type="entry name" value="DIPEPTIDYL CARBOXYPEPTIDASE"/>
    <property type="match status" value="1"/>
</dbReference>
<gene>
    <name evidence="10" type="ORF">ACD_2C00193G0012</name>
</gene>
<dbReference type="PANTHER" id="PTHR43660">
    <property type="entry name" value="DIPEPTIDYL CARBOXYPEPTIDASE"/>
    <property type="match status" value="1"/>
</dbReference>
<dbReference type="EMBL" id="AMFJ01000193">
    <property type="protein sequence ID" value="EKE29291.1"/>
    <property type="molecule type" value="Genomic_DNA"/>
</dbReference>
<keyword evidence="5 7" id="KW-0862">Zinc</keyword>
<feature type="domain" description="Oligopeptidase A N-terminal" evidence="9">
    <location>
        <begin position="112"/>
        <end position="199"/>
    </location>
</feature>
<feature type="domain" description="Peptidase M3A/M3B catalytic" evidence="8">
    <location>
        <begin position="275"/>
        <end position="718"/>
    </location>
</feature>
<dbReference type="GO" id="GO:0006508">
    <property type="term" value="P:proteolysis"/>
    <property type="evidence" value="ECO:0007669"/>
    <property type="project" value="UniProtKB-KW"/>
</dbReference>
<keyword evidence="2 7" id="KW-0645">Protease</keyword>
<dbReference type="AlphaFoldDB" id="K2FDT7"/>
<evidence type="ECO:0000256" key="2">
    <source>
        <dbReference type="ARBA" id="ARBA00022670"/>
    </source>
</evidence>
<dbReference type="Gene3D" id="3.40.390.10">
    <property type="entry name" value="Collagenase (Catalytic Domain)"/>
    <property type="match status" value="1"/>
</dbReference>
<dbReference type="Pfam" id="PF19310">
    <property type="entry name" value="TOP_N"/>
    <property type="match status" value="1"/>
</dbReference>
<evidence type="ECO:0000256" key="4">
    <source>
        <dbReference type="ARBA" id="ARBA00022801"/>
    </source>
</evidence>
<dbReference type="SUPFAM" id="SSF55486">
    <property type="entry name" value="Metalloproteases ('zincins'), catalytic domain"/>
    <property type="match status" value="1"/>
</dbReference>
<evidence type="ECO:0000256" key="1">
    <source>
        <dbReference type="ARBA" id="ARBA00006040"/>
    </source>
</evidence>
<evidence type="ECO:0000259" key="8">
    <source>
        <dbReference type="Pfam" id="PF01432"/>
    </source>
</evidence>
<keyword evidence="6 7" id="KW-0482">Metalloprotease</keyword>
<comment type="caution">
    <text evidence="10">The sequence shown here is derived from an EMBL/GenBank/DDBJ whole genome shotgun (WGS) entry which is preliminary data.</text>
</comment>
<dbReference type="InterPro" id="IPR045090">
    <property type="entry name" value="Pept_M3A_M3B"/>
</dbReference>
<evidence type="ECO:0000313" key="10">
    <source>
        <dbReference type="EMBL" id="EKE29291.1"/>
    </source>
</evidence>
<keyword evidence="3 7" id="KW-0479">Metal-binding</keyword>
<protein>
    <submittedName>
        <fullName evidence="10">Uncharacterized protein</fullName>
    </submittedName>
</protein>
<dbReference type="Gene3D" id="1.10.1370.10">
    <property type="entry name" value="Neurolysin, domain 3"/>
    <property type="match status" value="1"/>
</dbReference>
<dbReference type="GO" id="GO:0046872">
    <property type="term" value="F:metal ion binding"/>
    <property type="evidence" value="ECO:0007669"/>
    <property type="project" value="UniProtKB-UniRule"/>
</dbReference>
<dbReference type="InterPro" id="IPR045666">
    <property type="entry name" value="OpdA_N"/>
</dbReference>
<comment type="similarity">
    <text evidence="1 7">Belongs to the peptidase M3 family.</text>
</comment>
<proteinExistence type="inferred from homology"/>
<dbReference type="InterPro" id="IPR024079">
    <property type="entry name" value="MetalloPept_cat_dom_sf"/>
</dbReference>
<evidence type="ECO:0000256" key="5">
    <source>
        <dbReference type="ARBA" id="ARBA00022833"/>
    </source>
</evidence>
<comment type="cofactor">
    <cofactor evidence="7">
        <name>Zn(2+)</name>
        <dbReference type="ChEBI" id="CHEBI:29105"/>
    </cofactor>
    <text evidence="7">Binds 1 zinc ion.</text>
</comment>
<keyword evidence="4 7" id="KW-0378">Hydrolase</keyword>
<dbReference type="GO" id="GO:0004222">
    <property type="term" value="F:metalloendopeptidase activity"/>
    <property type="evidence" value="ECO:0007669"/>
    <property type="project" value="InterPro"/>
</dbReference>
<evidence type="ECO:0000256" key="3">
    <source>
        <dbReference type="ARBA" id="ARBA00022723"/>
    </source>
</evidence>
<evidence type="ECO:0000259" key="9">
    <source>
        <dbReference type="Pfam" id="PF19310"/>
    </source>
</evidence>
<organism evidence="10">
    <name type="scientific">uncultured bacterium</name>
    <name type="common">gcode 4</name>
    <dbReference type="NCBI Taxonomy" id="1234023"/>
    <lineage>
        <taxon>Bacteria</taxon>
        <taxon>environmental samples</taxon>
    </lineage>
</organism>
<accession>K2FDT7</accession>
<dbReference type="InterPro" id="IPR001567">
    <property type="entry name" value="Pept_M3A_M3B_dom"/>
</dbReference>
<evidence type="ECO:0000256" key="7">
    <source>
        <dbReference type="RuleBase" id="RU003435"/>
    </source>
</evidence>